<feature type="region of interest" description="Disordered" evidence="1">
    <location>
        <begin position="134"/>
        <end position="156"/>
    </location>
</feature>
<dbReference type="EMBL" id="QXTE01000201">
    <property type="protein sequence ID" value="TFK02057.1"/>
    <property type="molecule type" value="Genomic_DNA"/>
</dbReference>
<protein>
    <submittedName>
        <fullName evidence="2">Proteasome subunit alpha type-5</fullName>
    </submittedName>
</protein>
<evidence type="ECO:0000313" key="2">
    <source>
        <dbReference type="EMBL" id="TFK02057.1"/>
    </source>
</evidence>
<dbReference type="Proteomes" id="UP000297703">
    <property type="component" value="Unassembled WGS sequence"/>
</dbReference>
<keyword evidence="3" id="KW-1185">Reference proteome</keyword>
<dbReference type="AlphaFoldDB" id="A0A4D9DYH7"/>
<gene>
    <name evidence="2" type="ORF">DR999_PMT15648</name>
</gene>
<proteinExistence type="predicted"/>
<name>A0A4D9DYH7_9SAUR</name>
<reference evidence="2 3" key="1">
    <citation type="submission" date="2019-04" db="EMBL/GenBank/DDBJ databases">
        <title>Draft genome of the big-headed turtle Platysternon megacephalum.</title>
        <authorList>
            <person name="Gong S."/>
        </authorList>
    </citation>
    <scope>NUCLEOTIDE SEQUENCE [LARGE SCALE GENOMIC DNA]</scope>
    <source>
        <strain evidence="2">DO16091913</strain>
        <tissue evidence="2">Muscle</tissue>
    </source>
</reference>
<evidence type="ECO:0000256" key="1">
    <source>
        <dbReference type="SAM" id="MobiDB-lite"/>
    </source>
</evidence>
<dbReference type="GO" id="GO:0000502">
    <property type="term" value="C:proteasome complex"/>
    <property type="evidence" value="ECO:0007669"/>
    <property type="project" value="UniProtKB-KW"/>
</dbReference>
<sequence length="156" mass="16666">MPSHSKRQALPQGAPRLIRQGRRRLGEGMLFSLVTDGDQRQWGRFCIALHLAPSFPLVQNTPVPEGGWFSLAEGTTPVQGSDDLSVWHCRASATGPATLQWTGNIVPGAGLAGAEVEPTAARIPDAPVVFTRRGRRESGLSESLPPPHTPCPTCLA</sequence>
<organism evidence="2 3">
    <name type="scientific">Platysternon megacephalum</name>
    <name type="common">big-headed turtle</name>
    <dbReference type="NCBI Taxonomy" id="55544"/>
    <lineage>
        <taxon>Eukaryota</taxon>
        <taxon>Metazoa</taxon>
        <taxon>Chordata</taxon>
        <taxon>Craniata</taxon>
        <taxon>Vertebrata</taxon>
        <taxon>Euteleostomi</taxon>
        <taxon>Archelosauria</taxon>
        <taxon>Testudinata</taxon>
        <taxon>Testudines</taxon>
        <taxon>Cryptodira</taxon>
        <taxon>Durocryptodira</taxon>
        <taxon>Testudinoidea</taxon>
        <taxon>Platysternidae</taxon>
        <taxon>Platysternon</taxon>
    </lineage>
</organism>
<reference evidence="2 3" key="2">
    <citation type="submission" date="2019-04" db="EMBL/GenBank/DDBJ databases">
        <title>The genome sequence of big-headed turtle.</title>
        <authorList>
            <person name="Gong S."/>
        </authorList>
    </citation>
    <scope>NUCLEOTIDE SEQUENCE [LARGE SCALE GENOMIC DNA]</scope>
    <source>
        <strain evidence="2">DO16091913</strain>
        <tissue evidence="2">Muscle</tissue>
    </source>
</reference>
<accession>A0A4D9DYH7</accession>
<evidence type="ECO:0000313" key="3">
    <source>
        <dbReference type="Proteomes" id="UP000297703"/>
    </source>
</evidence>
<keyword evidence="2" id="KW-0647">Proteasome</keyword>
<comment type="caution">
    <text evidence="2">The sequence shown here is derived from an EMBL/GenBank/DDBJ whole genome shotgun (WGS) entry which is preliminary data.</text>
</comment>